<protein>
    <submittedName>
        <fullName evidence="4">Uncharacterized protein</fullName>
    </submittedName>
</protein>
<sequence length="79" mass="8679">MAWDEYWKLILLGVVVSILPSITFAESISSVVDVDSLNRASFPKDFIFGTASAAYQYEGAAKEGGRGPSIWDTFTHSYP</sequence>
<dbReference type="InterPro" id="IPR017853">
    <property type="entry name" value="GH"/>
</dbReference>
<evidence type="ECO:0000313" key="4">
    <source>
        <dbReference type="EMBL" id="RDX90147.1"/>
    </source>
</evidence>
<dbReference type="Pfam" id="PF00232">
    <property type="entry name" value="Glyco_hydro_1"/>
    <property type="match status" value="1"/>
</dbReference>
<keyword evidence="5" id="KW-1185">Reference proteome</keyword>
<dbReference type="AlphaFoldDB" id="A0A371GHW1"/>
<proteinExistence type="inferred from homology"/>
<organism evidence="4 5">
    <name type="scientific">Mucuna pruriens</name>
    <name type="common">Velvet bean</name>
    <name type="synonym">Dolichos pruriens</name>
    <dbReference type="NCBI Taxonomy" id="157652"/>
    <lineage>
        <taxon>Eukaryota</taxon>
        <taxon>Viridiplantae</taxon>
        <taxon>Streptophyta</taxon>
        <taxon>Embryophyta</taxon>
        <taxon>Tracheophyta</taxon>
        <taxon>Spermatophyta</taxon>
        <taxon>Magnoliopsida</taxon>
        <taxon>eudicotyledons</taxon>
        <taxon>Gunneridae</taxon>
        <taxon>Pentapetalae</taxon>
        <taxon>rosids</taxon>
        <taxon>fabids</taxon>
        <taxon>Fabales</taxon>
        <taxon>Fabaceae</taxon>
        <taxon>Papilionoideae</taxon>
        <taxon>50 kb inversion clade</taxon>
        <taxon>NPAAA clade</taxon>
        <taxon>indigoferoid/millettioid clade</taxon>
        <taxon>Phaseoleae</taxon>
        <taxon>Mucuna</taxon>
    </lineage>
</organism>
<feature type="non-terminal residue" evidence="4">
    <location>
        <position position="1"/>
    </location>
</feature>
<dbReference type="InterPro" id="IPR001360">
    <property type="entry name" value="Glyco_hydro_1"/>
</dbReference>
<dbReference type="EMBL" id="QJKJ01005477">
    <property type="protein sequence ID" value="RDX90147.1"/>
    <property type="molecule type" value="Genomic_DNA"/>
</dbReference>
<accession>A0A371GHW1</accession>
<dbReference type="InterPro" id="IPR033132">
    <property type="entry name" value="GH_1_N_CS"/>
</dbReference>
<dbReference type="STRING" id="157652.A0A371GHW1"/>
<evidence type="ECO:0000256" key="1">
    <source>
        <dbReference type="ARBA" id="ARBA00010838"/>
    </source>
</evidence>
<feature type="signal peptide" evidence="3">
    <location>
        <begin position="1"/>
        <end position="25"/>
    </location>
</feature>
<evidence type="ECO:0000256" key="3">
    <source>
        <dbReference type="SAM" id="SignalP"/>
    </source>
</evidence>
<name>A0A371GHW1_MUCPR</name>
<keyword evidence="3" id="KW-0732">Signal</keyword>
<dbReference type="Proteomes" id="UP000257109">
    <property type="component" value="Unassembled WGS sequence"/>
</dbReference>
<gene>
    <name evidence="4" type="ORF">CR513_28019</name>
</gene>
<keyword evidence="2" id="KW-0378">Hydrolase</keyword>
<reference evidence="4" key="1">
    <citation type="submission" date="2018-05" db="EMBL/GenBank/DDBJ databases">
        <title>Draft genome of Mucuna pruriens seed.</title>
        <authorList>
            <person name="Nnadi N.E."/>
            <person name="Vos R."/>
            <person name="Hasami M.H."/>
            <person name="Devisetty U.K."/>
            <person name="Aguiy J.C."/>
        </authorList>
    </citation>
    <scope>NUCLEOTIDE SEQUENCE [LARGE SCALE GENOMIC DNA]</scope>
    <source>
        <strain evidence="4">JCA_2017</strain>
    </source>
</reference>
<dbReference type="Gene3D" id="3.20.20.80">
    <property type="entry name" value="Glycosidases"/>
    <property type="match status" value="1"/>
</dbReference>
<evidence type="ECO:0000256" key="2">
    <source>
        <dbReference type="ARBA" id="ARBA00022801"/>
    </source>
</evidence>
<comment type="similarity">
    <text evidence="1">Belongs to the glycosyl hydrolase 1 family.</text>
</comment>
<dbReference type="GO" id="GO:0004553">
    <property type="term" value="F:hydrolase activity, hydrolyzing O-glycosyl compounds"/>
    <property type="evidence" value="ECO:0007669"/>
    <property type="project" value="InterPro"/>
</dbReference>
<dbReference type="OrthoDB" id="65569at2759"/>
<feature type="non-terminal residue" evidence="4">
    <location>
        <position position="79"/>
    </location>
</feature>
<evidence type="ECO:0000313" key="5">
    <source>
        <dbReference type="Proteomes" id="UP000257109"/>
    </source>
</evidence>
<feature type="chain" id="PRO_5017068074" evidence="3">
    <location>
        <begin position="26"/>
        <end position="79"/>
    </location>
</feature>
<dbReference type="SUPFAM" id="SSF51445">
    <property type="entry name" value="(Trans)glycosidases"/>
    <property type="match status" value="1"/>
</dbReference>
<comment type="caution">
    <text evidence="4">The sequence shown here is derived from an EMBL/GenBank/DDBJ whole genome shotgun (WGS) entry which is preliminary data.</text>
</comment>
<dbReference type="PROSITE" id="PS00653">
    <property type="entry name" value="GLYCOSYL_HYDROL_F1_2"/>
    <property type="match status" value="1"/>
</dbReference>
<dbReference type="GO" id="GO:0005975">
    <property type="term" value="P:carbohydrate metabolic process"/>
    <property type="evidence" value="ECO:0007669"/>
    <property type="project" value="InterPro"/>
</dbReference>